<dbReference type="AlphaFoldDB" id="A0A6I7HT71"/>
<dbReference type="InterPro" id="IPR058248">
    <property type="entry name" value="Lxx211020-like"/>
</dbReference>
<sequence>MKVTISRLTLAVVSVAAGAVFAHPSLACSMHDGAAAATPADMHAGHNMSAPVVKVADTGGHQMHAAMAGSGMGVVDPGGMESVKLGDLELTGGFTKAMLPGQPVGGGFVVIKNAGAVDDVLVAAESAVADHVELHEMVMENDVMKMRPLKDGIPVPAGETVELKPGGLHLMFMGVKEPFVEGGTVKVKLTFKNAGSVDLVLPVGPAAPMKM</sequence>
<dbReference type="Gene3D" id="2.60.40.1890">
    <property type="entry name" value="PCu(A)C copper chaperone"/>
    <property type="match status" value="1"/>
</dbReference>
<comment type="caution">
    <text evidence="2">The sequence shown here is derived from an EMBL/GenBank/DDBJ whole genome shotgun (WGS) entry which is preliminary data.</text>
</comment>
<dbReference type="Pfam" id="PF04314">
    <property type="entry name" value="PCuAC"/>
    <property type="match status" value="1"/>
</dbReference>
<evidence type="ECO:0000313" key="3">
    <source>
        <dbReference type="Proteomes" id="UP000252582"/>
    </source>
</evidence>
<name>A0A6I7HT71_9HYPH</name>
<dbReference type="PANTHER" id="PTHR36302">
    <property type="entry name" value="BLR7088 PROTEIN"/>
    <property type="match status" value="1"/>
</dbReference>
<organism evidence="2 3">
    <name type="scientific">Ciceribacter lividus</name>
    <dbReference type="NCBI Taxonomy" id="1197950"/>
    <lineage>
        <taxon>Bacteria</taxon>
        <taxon>Pseudomonadati</taxon>
        <taxon>Pseudomonadota</taxon>
        <taxon>Alphaproteobacteria</taxon>
        <taxon>Hyphomicrobiales</taxon>
        <taxon>Rhizobiaceae</taxon>
        <taxon>Ciceribacter</taxon>
    </lineage>
</organism>
<reference evidence="2 3" key="1">
    <citation type="submission" date="2018-07" db="EMBL/GenBank/DDBJ databases">
        <title>Genomic Encyclopedia of Type Strains, Phase IV (KMG-IV): sequencing the most valuable type-strain genomes for metagenomic binning, comparative biology and taxonomic classification.</title>
        <authorList>
            <person name="Goeker M."/>
        </authorList>
    </citation>
    <scope>NUCLEOTIDE SEQUENCE [LARGE SCALE GENOMIC DNA]</scope>
    <source>
        <strain evidence="2 3">DSM 25528</strain>
    </source>
</reference>
<keyword evidence="3" id="KW-1185">Reference proteome</keyword>
<dbReference type="EMBL" id="QPIX01000001">
    <property type="protein sequence ID" value="RCW28610.1"/>
    <property type="molecule type" value="Genomic_DNA"/>
</dbReference>
<feature type="signal peptide" evidence="1">
    <location>
        <begin position="1"/>
        <end position="22"/>
    </location>
</feature>
<proteinExistence type="predicted"/>
<dbReference type="SUPFAM" id="SSF110087">
    <property type="entry name" value="DR1885-like metal-binding protein"/>
    <property type="match status" value="1"/>
</dbReference>
<dbReference type="Proteomes" id="UP000252582">
    <property type="component" value="Unassembled WGS sequence"/>
</dbReference>
<dbReference type="InterPro" id="IPR036182">
    <property type="entry name" value="PCuAC_sf"/>
</dbReference>
<feature type="chain" id="PRO_5026340157" evidence="1">
    <location>
        <begin position="23"/>
        <end position="211"/>
    </location>
</feature>
<dbReference type="PANTHER" id="PTHR36302:SF1">
    <property type="entry name" value="COPPER CHAPERONE PCU(A)C"/>
    <property type="match status" value="1"/>
</dbReference>
<gene>
    <name evidence="2" type="ORF">DFR48_101627</name>
</gene>
<evidence type="ECO:0000313" key="2">
    <source>
        <dbReference type="EMBL" id="RCW28610.1"/>
    </source>
</evidence>
<protein>
    <submittedName>
        <fullName evidence="2">Copper(I)-binding protein</fullName>
    </submittedName>
</protein>
<accession>A0A6I7HT71</accession>
<keyword evidence="1" id="KW-0732">Signal</keyword>
<evidence type="ECO:0000256" key="1">
    <source>
        <dbReference type="SAM" id="SignalP"/>
    </source>
</evidence>
<dbReference type="InterPro" id="IPR007410">
    <property type="entry name" value="LpqE-like"/>
</dbReference>